<evidence type="ECO:0000256" key="10">
    <source>
        <dbReference type="ARBA" id="ARBA00048540"/>
    </source>
</evidence>
<dbReference type="PANTHER" id="PTHR30040">
    <property type="entry name" value="THIAMINE BIOSYNTHESIS LIPOPROTEIN APBE"/>
    <property type="match status" value="1"/>
</dbReference>
<dbReference type="Pfam" id="PF02424">
    <property type="entry name" value="ApbE"/>
    <property type="match status" value="1"/>
</dbReference>
<evidence type="ECO:0000256" key="8">
    <source>
        <dbReference type="ARBA" id="ARBA00022842"/>
    </source>
</evidence>
<evidence type="ECO:0000256" key="3">
    <source>
        <dbReference type="ARBA" id="ARBA00016337"/>
    </source>
</evidence>
<dbReference type="SUPFAM" id="SSF143631">
    <property type="entry name" value="ApbE-like"/>
    <property type="match status" value="1"/>
</dbReference>
<protein>
    <recommendedName>
        <fullName evidence="3">FAD:protein FMN transferase</fullName>
        <ecNumber evidence="2">2.7.1.180</ecNumber>
    </recommendedName>
    <alternativeName>
        <fullName evidence="9">Flavin transferase</fullName>
    </alternativeName>
</protein>
<evidence type="ECO:0000313" key="12">
    <source>
        <dbReference type="Proteomes" id="UP000297741"/>
    </source>
</evidence>
<evidence type="ECO:0000256" key="2">
    <source>
        <dbReference type="ARBA" id="ARBA00011955"/>
    </source>
</evidence>
<gene>
    <name evidence="11" type="ORF">EEB11_18200</name>
</gene>
<evidence type="ECO:0000256" key="7">
    <source>
        <dbReference type="ARBA" id="ARBA00022827"/>
    </source>
</evidence>
<evidence type="ECO:0000256" key="4">
    <source>
        <dbReference type="ARBA" id="ARBA00022630"/>
    </source>
</evidence>
<accession>A0ABY2KH14</accession>
<keyword evidence="8" id="KW-0460">Magnesium</keyword>
<keyword evidence="4" id="KW-0285">Flavoprotein</keyword>
<dbReference type="EC" id="2.7.1.180" evidence="2"/>
<name>A0ABY2KH14_9RHOB</name>
<dbReference type="PANTHER" id="PTHR30040:SF2">
    <property type="entry name" value="FAD:PROTEIN FMN TRANSFERASE"/>
    <property type="match status" value="1"/>
</dbReference>
<keyword evidence="7" id="KW-0274">FAD</keyword>
<keyword evidence="12" id="KW-1185">Reference proteome</keyword>
<proteinExistence type="predicted"/>
<reference evidence="11 12" key="1">
    <citation type="submission" date="2018-11" db="EMBL/GenBank/DDBJ databases">
        <title>Tabrizicola sp. isolated from sediment of alpine lake.</title>
        <authorList>
            <person name="Liu Z."/>
        </authorList>
    </citation>
    <scope>NUCLEOTIDE SEQUENCE [LARGE SCALE GENOMIC DNA]</scope>
    <source>
        <strain evidence="11 12">DRYC-M-16</strain>
    </source>
</reference>
<dbReference type="Gene3D" id="3.10.520.10">
    <property type="entry name" value="ApbE-like domains"/>
    <property type="match status" value="1"/>
</dbReference>
<comment type="caution">
    <text evidence="11">The sequence shown here is derived from an EMBL/GenBank/DDBJ whole genome shotgun (WGS) entry which is preliminary data.</text>
</comment>
<dbReference type="Proteomes" id="UP000297741">
    <property type="component" value="Unassembled WGS sequence"/>
</dbReference>
<dbReference type="InterPro" id="IPR024932">
    <property type="entry name" value="ApbE"/>
</dbReference>
<dbReference type="GO" id="GO:0016740">
    <property type="term" value="F:transferase activity"/>
    <property type="evidence" value="ECO:0007669"/>
    <property type="project" value="UniProtKB-KW"/>
</dbReference>
<sequence>MPRPFVKRQLAQRVRKTAPVTLDQNGIATGYGVDRLAAVLQMYGIDAALVGIDGEMRSFGVQPDREAWAIAIEAPNTKRRVPLSMLALHDATVATSGDYRRWVNLHGRRLSHTMDPAKGAPLQSSPASVTVVAPTCVEADAWATALMVVGAQVGDDFAQRNGLQALFVLRDETGSLQTHGLGIFFATQPWQ</sequence>
<comment type="catalytic activity">
    <reaction evidence="10">
        <text>L-threonyl-[protein] + FAD = FMN-L-threonyl-[protein] + AMP + H(+)</text>
        <dbReference type="Rhea" id="RHEA:36847"/>
        <dbReference type="Rhea" id="RHEA-COMP:11060"/>
        <dbReference type="Rhea" id="RHEA-COMP:11061"/>
        <dbReference type="ChEBI" id="CHEBI:15378"/>
        <dbReference type="ChEBI" id="CHEBI:30013"/>
        <dbReference type="ChEBI" id="CHEBI:57692"/>
        <dbReference type="ChEBI" id="CHEBI:74257"/>
        <dbReference type="ChEBI" id="CHEBI:456215"/>
        <dbReference type="EC" id="2.7.1.180"/>
    </reaction>
</comment>
<evidence type="ECO:0000256" key="6">
    <source>
        <dbReference type="ARBA" id="ARBA00022723"/>
    </source>
</evidence>
<evidence type="ECO:0000256" key="5">
    <source>
        <dbReference type="ARBA" id="ARBA00022679"/>
    </source>
</evidence>
<dbReference type="InterPro" id="IPR003374">
    <property type="entry name" value="ApbE-like_sf"/>
</dbReference>
<evidence type="ECO:0000256" key="9">
    <source>
        <dbReference type="ARBA" id="ARBA00031306"/>
    </source>
</evidence>
<comment type="cofactor">
    <cofactor evidence="1">
        <name>Mg(2+)</name>
        <dbReference type="ChEBI" id="CHEBI:18420"/>
    </cofactor>
</comment>
<keyword evidence="6" id="KW-0479">Metal-binding</keyword>
<dbReference type="EMBL" id="RPEM01000021">
    <property type="protein sequence ID" value="TGD41547.1"/>
    <property type="molecule type" value="Genomic_DNA"/>
</dbReference>
<keyword evidence="5 11" id="KW-0808">Transferase</keyword>
<organism evidence="11 12">
    <name type="scientific">Pseudotabrizicola sediminis</name>
    <dbReference type="NCBI Taxonomy" id="2486418"/>
    <lineage>
        <taxon>Bacteria</taxon>
        <taxon>Pseudomonadati</taxon>
        <taxon>Pseudomonadota</taxon>
        <taxon>Alphaproteobacteria</taxon>
        <taxon>Rhodobacterales</taxon>
        <taxon>Paracoccaceae</taxon>
        <taxon>Pseudotabrizicola</taxon>
    </lineage>
</organism>
<evidence type="ECO:0000256" key="1">
    <source>
        <dbReference type="ARBA" id="ARBA00001946"/>
    </source>
</evidence>
<dbReference type="RefSeq" id="WP_135433825.1">
    <property type="nucleotide sequence ID" value="NZ_RPEM01000021.1"/>
</dbReference>
<evidence type="ECO:0000313" key="11">
    <source>
        <dbReference type="EMBL" id="TGD41547.1"/>
    </source>
</evidence>